<reference evidence="1 2" key="1">
    <citation type="submission" date="2018-06" db="EMBL/GenBank/DDBJ databases">
        <title>Genome sequence of Enterococcus phage phiEF17H.</title>
        <authorList>
            <person name="Uchiyama J."/>
            <person name="Matsuzaki S."/>
            <person name="Nasukawa T."/>
        </authorList>
    </citation>
    <scope>NUCLEOTIDE SEQUENCE [LARGE SCALE GENOMIC DNA]</scope>
</reference>
<evidence type="ECO:0000313" key="1">
    <source>
        <dbReference type="EMBL" id="BBE37270.1"/>
    </source>
</evidence>
<evidence type="ECO:0000313" key="2">
    <source>
        <dbReference type="Proteomes" id="UP000258404"/>
    </source>
</evidence>
<keyword evidence="2" id="KW-1185">Reference proteome</keyword>
<protein>
    <submittedName>
        <fullName evidence="1">Uncharacterized protein</fullName>
    </submittedName>
</protein>
<organism evidence="1 2">
    <name type="scientific">Enterococcus phage phiEF17H</name>
    <dbReference type="NCBI Taxonomy" id="2218497"/>
    <lineage>
        <taxon>Viruses</taxon>
        <taxon>Duplodnaviria</taxon>
        <taxon>Heunggongvirae</taxon>
        <taxon>Uroviricota</taxon>
        <taxon>Caudoviricetes</taxon>
        <taxon>Herelleviridae</taxon>
        <taxon>Brockvirinae</taxon>
        <taxon>Kochikohdavirus</taxon>
        <taxon>Kochikohdavirus Ef17h</taxon>
    </lineage>
</organism>
<sequence length="94" mass="11074">MILQILGERKYDCKDSTEEPIVKPFIELIDGVQFLLEQENAFSLLNSKHEEITRVPNSPYEYRTEKEGYKTFVNSVYVLNDEGKTLRRLFERGL</sequence>
<dbReference type="Proteomes" id="UP000258404">
    <property type="component" value="Segment"/>
</dbReference>
<accession>A0A2Z6FZS4</accession>
<proteinExistence type="predicted"/>
<gene>
    <name evidence="1" type="ORF">PHIEF17H_2010</name>
</gene>
<name>A0A2Z6FZS4_9CAUD</name>
<dbReference type="EMBL" id="AP018714">
    <property type="protein sequence ID" value="BBE37270.1"/>
    <property type="molecule type" value="Genomic_DNA"/>
</dbReference>